<sequence length="57" mass="6756">MSLPMMAEFVRIAKTDNLVAPGPRRKQIGWQSNYLRQGRAEHNQFGRWYESVTSRWC</sequence>
<proteinExistence type="predicted"/>
<dbReference type="EMBL" id="PCGY01000023">
    <property type="protein sequence ID" value="PKU88614.1"/>
    <property type="molecule type" value="Genomic_DNA"/>
</dbReference>
<gene>
    <name evidence="1" type="ORF">CQR47_1746</name>
</gene>
<reference evidence="1 2" key="1">
    <citation type="submission" date="2017-10" db="EMBL/GenBank/DDBJ databases">
        <title>Bifidobacterium genomics.</title>
        <authorList>
            <person name="Lugli G.A."/>
            <person name="Milani C."/>
            <person name="Mancabelli L."/>
        </authorList>
    </citation>
    <scope>NUCLEOTIDE SEQUENCE [LARGE SCALE GENOMIC DNA]</scope>
    <source>
        <strain evidence="1 2">1542B</strain>
    </source>
</reference>
<evidence type="ECO:0000313" key="2">
    <source>
        <dbReference type="Proteomes" id="UP000233727"/>
    </source>
</evidence>
<evidence type="ECO:0000313" key="1">
    <source>
        <dbReference type="EMBL" id="PKU88614.1"/>
    </source>
</evidence>
<organism evidence="1 2">
    <name type="scientific">Bifidobacterium thermophilum</name>
    <dbReference type="NCBI Taxonomy" id="33905"/>
    <lineage>
        <taxon>Bacteria</taxon>
        <taxon>Bacillati</taxon>
        <taxon>Actinomycetota</taxon>
        <taxon>Actinomycetes</taxon>
        <taxon>Bifidobacteriales</taxon>
        <taxon>Bifidobacteriaceae</taxon>
        <taxon>Bifidobacterium</taxon>
    </lineage>
</organism>
<accession>A0A2N3QEV2</accession>
<name>A0A2N3QEV2_9BIFI</name>
<comment type="caution">
    <text evidence="1">The sequence shown here is derived from an EMBL/GenBank/DDBJ whole genome shotgun (WGS) entry which is preliminary data.</text>
</comment>
<dbReference type="Proteomes" id="UP000233727">
    <property type="component" value="Unassembled WGS sequence"/>
</dbReference>
<protein>
    <submittedName>
        <fullName evidence="1">Uncharacterized protein</fullName>
    </submittedName>
</protein>
<dbReference type="AlphaFoldDB" id="A0A2N3QEV2"/>